<feature type="region of interest" description="Disordered" evidence="1">
    <location>
        <begin position="58"/>
        <end position="102"/>
    </location>
</feature>
<organism evidence="2 3">
    <name type="scientific">Phyllostomus discolor</name>
    <name type="common">pale spear-nosed bat</name>
    <dbReference type="NCBI Taxonomy" id="89673"/>
    <lineage>
        <taxon>Eukaryota</taxon>
        <taxon>Metazoa</taxon>
        <taxon>Chordata</taxon>
        <taxon>Craniata</taxon>
        <taxon>Vertebrata</taxon>
        <taxon>Euteleostomi</taxon>
        <taxon>Mammalia</taxon>
        <taxon>Eutheria</taxon>
        <taxon>Laurasiatheria</taxon>
        <taxon>Chiroptera</taxon>
        <taxon>Yangochiroptera</taxon>
        <taxon>Phyllostomidae</taxon>
        <taxon>Phyllostominae</taxon>
        <taxon>Phyllostomus</taxon>
    </lineage>
</organism>
<dbReference type="Proteomes" id="UP000664940">
    <property type="component" value="Unassembled WGS sequence"/>
</dbReference>
<accession>A0A833ZVC5</accession>
<evidence type="ECO:0000256" key="1">
    <source>
        <dbReference type="SAM" id="MobiDB-lite"/>
    </source>
</evidence>
<feature type="compositionally biased region" description="Polar residues" evidence="1">
    <location>
        <begin position="92"/>
        <end position="102"/>
    </location>
</feature>
<dbReference type="GO" id="GO:0032259">
    <property type="term" value="P:methylation"/>
    <property type="evidence" value="ECO:0007669"/>
    <property type="project" value="UniProtKB-KW"/>
</dbReference>
<dbReference type="AlphaFoldDB" id="A0A833ZVC5"/>
<proteinExistence type="predicted"/>
<keyword evidence="2" id="KW-0808">Transferase</keyword>
<gene>
    <name evidence="2" type="ORF">HJG60_006184</name>
</gene>
<evidence type="ECO:0000313" key="3">
    <source>
        <dbReference type="Proteomes" id="UP000664940"/>
    </source>
</evidence>
<comment type="caution">
    <text evidence="2">The sequence shown here is derived from an EMBL/GenBank/DDBJ whole genome shotgun (WGS) entry which is preliminary data.</text>
</comment>
<protein>
    <submittedName>
        <fullName evidence="2">HemK methyltransferase family member 1</fullName>
    </submittedName>
</protein>
<evidence type="ECO:0000313" key="2">
    <source>
        <dbReference type="EMBL" id="KAF6099464.1"/>
    </source>
</evidence>
<dbReference type="EMBL" id="JABVXQ010000007">
    <property type="protein sequence ID" value="KAF6099464.1"/>
    <property type="molecule type" value="Genomic_DNA"/>
</dbReference>
<dbReference type="GO" id="GO:0008168">
    <property type="term" value="F:methyltransferase activity"/>
    <property type="evidence" value="ECO:0007669"/>
    <property type="project" value="UniProtKB-KW"/>
</dbReference>
<keyword evidence="2" id="KW-0489">Methyltransferase</keyword>
<reference evidence="2 3" key="1">
    <citation type="journal article" date="2020" name="Nature">
        <title>Six reference-quality genomes reveal evolution of bat adaptations.</title>
        <authorList>
            <person name="Jebb D."/>
            <person name="Huang Z."/>
            <person name="Pippel M."/>
            <person name="Hughes G.M."/>
            <person name="Lavrichenko K."/>
            <person name="Devanna P."/>
            <person name="Winkler S."/>
            <person name="Jermiin L.S."/>
            <person name="Skirmuntt E.C."/>
            <person name="Katzourakis A."/>
            <person name="Burkitt-Gray L."/>
            <person name="Ray D.A."/>
            <person name="Sullivan K.A.M."/>
            <person name="Roscito J.G."/>
            <person name="Kirilenko B.M."/>
            <person name="Davalos L.M."/>
            <person name="Corthals A.P."/>
            <person name="Power M.L."/>
            <person name="Jones G."/>
            <person name="Ransome R.D."/>
            <person name="Dechmann D.K.N."/>
            <person name="Locatelli A.G."/>
            <person name="Puechmaille S.J."/>
            <person name="Fedrigo O."/>
            <person name="Jarvis E.D."/>
            <person name="Hiller M."/>
            <person name="Vernes S.C."/>
            <person name="Myers E.W."/>
            <person name="Teeling E.C."/>
        </authorList>
    </citation>
    <scope>NUCLEOTIDE SEQUENCE [LARGE SCALE GENOMIC DNA]</scope>
    <source>
        <strain evidence="2">Bat1K_MPI-CBG_1</strain>
    </source>
</reference>
<name>A0A833ZVC5_9CHIR</name>
<sequence>MERWGGMLRVLLSVPGWRGGTGGWAFSSWRHHLPPAGLSATELVNKWTAVFEKEGIPEARESISEPEASTVEAAPDPCATPVHPGTEWPPTAKSSGHSGHFP</sequence>